<dbReference type="CDD" id="cd00143">
    <property type="entry name" value="PP2Cc"/>
    <property type="match status" value="1"/>
</dbReference>
<dbReference type="Pfam" id="PF13411">
    <property type="entry name" value="MerR_1"/>
    <property type="match status" value="1"/>
</dbReference>
<sequence>MLDVEELLTIGEFSARSGLSPKMLRAYAAAGLLTPAAVDRSNGYRYYAPAQVPEAELIAVLRRGGVALADIAAFLRDPTPARVAAWERALDAEYRSRREALTEVRARMTPGTAAPPITRTVQEKGPVMTNLTAATATDTGTVRPENQDRVLAEDAIFAVADGFGEQGRAASRLAVDTMRAALTGDRTRETLADAVRQANRAVWREGGEAPASGTTLLALVAVAGGGLVAANVGDSRGYRLRGQQLTRVTADHSVAADLVRAGELTERDARNHPRRSLLTRAVGVGPEVAADLVEIVPQPGDRLLLCTDGLFNELEDDRIAEVLRSAADPEDAASELTRLAASHGGGDNISAVVIDVGVR</sequence>
<keyword evidence="5" id="KW-1185">Reference proteome</keyword>
<dbReference type="InterPro" id="IPR000551">
    <property type="entry name" value="MerR-type_HTH_dom"/>
</dbReference>
<dbReference type="GO" id="GO:0003677">
    <property type="term" value="F:DNA binding"/>
    <property type="evidence" value="ECO:0007669"/>
    <property type="project" value="UniProtKB-KW"/>
</dbReference>
<feature type="domain" description="HTH merR-type" evidence="2">
    <location>
        <begin position="7"/>
        <end position="77"/>
    </location>
</feature>
<dbReference type="SUPFAM" id="SSF81606">
    <property type="entry name" value="PP2C-like"/>
    <property type="match status" value="1"/>
</dbReference>
<dbReference type="SMART" id="SM00332">
    <property type="entry name" value="PP2Cc"/>
    <property type="match status" value="1"/>
</dbReference>
<evidence type="ECO:0000259" key="2">
    <source>
        <dbReference type="PROSITE" id="PS50937"/>
    </source>
</evidence>
<dbReference type="SUPFAM" id="SSF46955">
    <property type="entry name" value="Putative DNA-binding domain"/>
    <property type="match status" value="1"/>
</dbReference>
<evidence type="ECO:0000313" key="4">
    <source>
        <dbReference type="EMBL" id="PRX43864.1"/>
    </source>
</evidence>
<dbReference type="PROSITE" id="PS51746">
    <property type="entry name" value="PPM_2"/>
    <property type="match status" value="1"/>
</dbReference>
<dbReference type="PANTHER" id="PTHR30204">
    <property type="entry name" value="REDOX-CYCLING DRUG-SENSING TRANSCRIPTIONAL ACTIVATOR SOXR"/>
    <property type="match status" value="1"/>
</dbReference>
<dbReference type="Proteomes" id="UP000238362">
    <property type="component" value="Unassembled WGS sequence"/>
</dbReference>
<dbReference type="EMBL" id="PVNH01000013">
    <property type="protein sequence ID" value="PRX43864.1"/>
    <property type="molecule type" value="Genomic_DNA"/>
</dbReference>
<comment type="caution">
    <text evidence="4">The sequence shown here is derived from an EMBL/GenBank/DDBJ whole genome shotgun (WGS) entry which is preliminary data.</text>
</comment>
<dbReference type="InterPro" id="IPR036457">
    <property type="entry name" value="PPM-type-like_dom_sf"/>
</dbReference>
<dbReference type="AlphaFoldDB" id="A0A2T0LLE8"/>
<reference evidence="4 5" key="1">
    <citation type="submission" date="2018-03" db="EMBL/GenBank/DDBJ databases">
        <title>Genomic Encyclopedia of Type Strains, Phase III (KMG-III): the genomes of soil and plant-associated and newly described type strains.</title>
        <authorList>
            <person name="Whitman W."/>
        </authorList>
    </citation>
    <scope>NUCLEOTIDE SEQUENCE [LARGE SCALE GENOMIC DNA]</scope>
    <source>
        <strain evidence="4 5">CGMCC 4.7125</strain>
    </source>
</reference>
<dbReference type="GO" id="GO:0003700">
    <property type="term" value="F:DNA-binding transcription factor activity"/>
    <property type="evidence" value="ECO:0007669"/>
    <property type="project" value="InterPro"/>
</dbReference>
<dbReference type="Gene3D" id="3.60.40.10">
    <property type="entry name" value="PPM-type phosphatase domain"/>
    <property type="match status" value="1"/>
</dbReference>
<dbReference type="SMART" id="SM00422">
    <property type="entry name" value="HTH_MERR"/>
    <property type="match status" value="1"/>
</dbReference>
<dbReference type="InterPro" id="IPR009061">
    <property type="entry name" value="DNA-bd_dom_put_sf"/>
</dbReference>
<dbReference type="PROSITE" id="PS50937">
    <property type="entry name" value="HTH_MERR_2"/>
    <property type="match status" value="1"/>
</dbReference>
<evidence type="ECO:0000256" key="1">
    <source>
        <dbReference type="ARBA" id="ARBA00023125"/>
    </source>
</evidence>
<protein>
    <submittedName>
        <fullName evidence="4">Protein phosphatase</fullName>
    </submittedName>
</protein>
<dbReference type="InterPro" id="IPR001932">
    <property type="entry name" value="PPM-type_phosphatase-like_dom"/>
</dbReference>
<accession>A0A2T0LLE8</accession>
<keyword evidence="1" id="KW-0238">DNA-binding</keyword>
<evidence type="ECO:0000313" key="5">
    <source>
        <dbReference type="Proteomes" id="UP000238362"/>
    </source>
</evidence>
<dbReference type="PANTHER" id="PTHR30204:SF97">
    <property type="entry name" value="MERR FAMILY REGULATORY PROTEIN"/>
    <property type="match status" value="1"/>
</dbReference>
<dbReference type="InterPro" id="IPR047057">
    <property type="entry name" value="MerR_fam"/>
</dbReference>
<dbReference type="Pfam" id="PF13672">
    <property type="entry name" value="PP2C_2"/>
    <property type="match status" value="1"/>
</dbReference>
<gene>
    <name evidence="4" type="ORF">B0I33_11327</name>
</gene>
<name>A0A2T0LLE8_9PSEU</name>
<organism evidence="4 5">
    <name type="scientific">Prauserella shujinwangii</name>
    <dbReference type="NCBI Taxonomy" id="1453103"/>
    <lineage>
        <taxon>Bacteria</taxon>
        <taxon>Bacillati</taxon>
        <taxon>Actinomycetota</taxon>
        <taxon>Actinomycetes</taxon>
        <taxon>Pseudonocardiales</taxon>
        <taxon>Pseudonocardiaceae</taxon>
        <taxon>Prauserella</taxon>
    </lineage>
</organism>
<feature type="domain" description="PPM-type phosphatase" evidence="3">
    <location>
        <begin position="132"/>
        <end position="356"/>
    </location>
</feature>
<dbReference type="Gene3D" id="1.10.1660.10">
    <property type="match status" value="1"/>
</dbReference>
<evidence type="ECO:0000259" key="3">
    <source>
        <dbReference type="PROSITE" id="PS51746"/>
    </source>
</evidence>
<proteinExistence type="predicted"/>
<dbReference type="SMART" id="SM00331">
    <property type="entry name" value="PP2C_SIG"/>
    <property type="match status" value="1"/>
</dbReference>